<comment type="caution">
    <text evidence="1">The sequence shown here is derived from an EMBL/GenBank/DDBJ whole genome shotgun (WGS) entry which is preliminary data.</text>
</comment>
<organism evidence="1 2">
    <name type="scientific">Natranaerovirga pectinivora</name>
    <dbReference type="NCBI Taxonomy" id="682400"/>
    <lineage>
        <taxon>Bacteria</taxon>
        <taxon>Bacillati</taxon>
        <taxon>Bacillota</taxon>
        <taxon>Clostridia</taxon>
        <taxon>Lachnospirales</taxon>
        <taxon>Natranaerovirgaceae</taxon>
        <taxon>Natranaerovirga</taxon>
    </lineage>
</organism>
<dbReference type="EMBL" id="SMAL01000005">
    <property type="protein sequence ID" value="TCT14542.1"/>
    <property type="molecule type" value="Genomic_DNA"/>
</dbReference>
<dbReference type="Proteomes" id="UP000294902">
    <property type="component" value="Unassembled WGS sequence"/>
</dbReference>
<protein>
    <recommendedName>
        <fullName evidence="3">HTH cro/C1-type domain-containing protein</fullName>
    </recommendedName>
</protein>
<dbReference type="RefSeq" id="WP_132252111.1">
    <property type="nucleotide sequence ID" value="NZ_SMAL01000005.1"/>
</dbReference>
<evidence type="ECO:0000313" key="2">
    <source>
        <dbReference type="Proteomes" id="UP000294902"/>
    </source>
</evidence>
<gene>
    <name evidence="1" type="ORF">EDC18_10523</name>
</gene>
<name>A0A4R3MMZ1_9FIRM</name>
<dbReference type="OrthoDB" id="9816042at2"/>
<reference evidence="1 2" key="1">
    <citation type="submission" date="2019-03" db="EMBL/GenBank/DDBJ databases">
        <title>Genomic Encyclopedia of Type Strains, Phase IV (KMG-IV): sequencing the most valuable type-strain genomes for metagenomic binning, comparative biology and taxonomic classification.</title>
        <authorList>
            <person name="Goeker M."/>
        </authorList>
    </citation>
    <scope>NUCLEOTIDE SEQUENCE [LARGE SCALE GENOMIC DNA]</scope>
    <source>
        <strain evidence="1 2">DSM 24629</strain>
    </source>
</reference>
<evidence type="ECO:0008006" key="3">
    <source>
        <dbReference type="Google" id="ProtNLM"/>
    </source>
</evidence>
<evidence type="ECO:0000313" key="1">
    <source>
        <dbReference type="EMBL" id="TCT14542.1"/>
    </source>
</evidence>
<sequence>MNQDIKKVAKEKGVKLWKIAERLRITDSSFSRMLRYELSSEEKEKIKSIIEDLENENRS</sequence>
<accession>A0A4R3MMZ1</accession>
<dbReference type="AlphaFoldDB" id="A0A4R3MMZ1"/>
<proteinExistence type="predicted"/>
<keyword evidence="2" id="KW-1185">Reference proteome</keyword>